<dbReference type="SUPFAM" id="SSF161098">
    <property type="entry name" value="MetI-like"/>
    <property type="match status" value="1"/>
</dbReference>
<keyword evidence="6 7" id="KW-0472">Membrane</keyword>
<evidence type="ECO:0000256" key="6">
    <source>
        <dbReference type="ARBA" id="ARBA00023136"/>
    </source>
</evidence>
<evidence type="ECO:0000256" key="5">
    <source>
        <dbReference type="ARBA" id="ARBA00022989"/>
    </source>
</evidence>
<evidence type="ECO:0000256" key="8">
    <source>
        <dbReference type="SAM" id="MobiDB-lite"/>
    </source>
</evidence>
<evidence type="ECO:0000256" key="3">
    <source>
        <dbReference type="ARBA" id="ARBA00022475"/>
    </source>
</evidence>
<comment type="subcellular location">
    <subcellularLocation>
        <location evidence="1 7">Cell membrane</location>
        <topology evidence="1 7">Multi-pass membrane protein</topology>
    </subcellularLocation>
</comment>
<dbReference type="CDD" id="cd06261">
    <property type="entry name" value="TM_PBP2"/>
    <property type="match status" value="1"/>
</dbReference>
<evidence type="ECO:0000313" key="11">
    <source>
        <dbReference type="Proteomes" id="UP000567795"/>
    </source>
</evidence>
<dbReference type="EMBL" id="JACBZD010000001">
    <property type="protein sequence ID" value="NYI03524.1"/>
    <property type="molecule type" value="Genomic_DNA"/>
</dbReference>
<reference evidence="10 11" key="1">
    <citation type="submission" date="2020-07" db="EMBL/GenBank/DDBJ databases">
        <title>Sequencing the genomes of 1000 actinobacteria strains.</title>
        <authorList>
            <person name="Klenk H.-P."/>
        </authorList>
    </citation>
    <scope>NUCLEOTIDE SEQUENCE [LARGE SCALE GENOMIC DNA]</scope>
    <source>
        <strain evidence="10 11">DSM 42178</strain>
    </source>
</reference>
<proteinExistence type="inferred from homology"/>
<dbReference type="AlphaFoldDB" id="A0A852ZRN9"/>
<dbReference type="PANTHER" id="PTHR30193:SF41">
    <property type="entry name" value="DIACETYLCHITOBIOSE UPTAKE SYSTEM PERMEASE PROTEIN NGCF"/>
    <property type="match status" value="1"/>
</dbReference>
<dbReference type="GO" id="GO:0055085">
    <property type="term" value="P:transmembrane transport"/>
    <property type="evidence" value="ECO:0007669"/>
    <property type="project" value="InterPro"/>
</dbReference>
<dbReference type="GO" id="GO:0005886">
    <property type="term" value="C:plasma membrane"/>
    <property type="evidence" value="ECO:0007669"/>
    <property type="project" value="UniProtKB-SubCell"/>
</dbReference>
<evidence type="ECO:0000256" key="1">
    <source>
        <dbReference type="ARBA" id="ARBA00004651"/>
    </source>
</evidence>
<organism evidence="10 11">
    <name type="scientific">Allostreptomyces psammosilenae</name>
    <dbReference type="NCBI Taxonomy" id="1892865"/>
    <lineage>
        <taxon>Bacteria</taxon>
        <taxon>Bacillati</taxon>
        <taxon>Actinomycetota</taxon>
        <taxon>Actinomycetes</taxon>
        <taxon>Kitasatosporales</taxon>
        <taxon>Streptomycetaceae</taxon>
        <taxon>Allostreptomyces</taxon>
    </lineage>
</organism>
<feature type="transmembrane region" description="Helical" evidence="7">
    <location>
        <begin position="239"/>
        <end position="259"/>
    </location>
</feature>
<evidence type="ECO:0000313" key="10">
    <source>
        <dbReference type="EMBL" id="NYI03524.1"/>
    </source>
</evidence>
<feature type="transmembrane region" description="Helical" evidence="7">
    <location>
        <begin position="291"/>
        <end position="313"/>
    </location>
</feature>
<keyword evidence="4 7" id="KW-0812">Transmembrane</keyword>
<dbReference type="PROSITE" id="PS50928">
    <property type="entry name" value="ABC_TM1"/>
    <property type="match status" value="1"/>
</dbReference>
<dbReference type="Gene3D" id="1.10.3720.10">
    <property type="entry name" value="MetI-like"/>
    <property type="match status" value="1"/>
</dbReference>
<feature type="compositionally biased region" description="Low complexity" evidence="8">
    <location>
        <begin position="9"/>
        <end position="30"/>
    </location>
</feature>
<keyword evidence="11" id="KW-1185">Reference proteome</keyword>
<evidence type="ECO:0000259" key="9">
    <source>
        <dbReference type="PROSITE" id="PS50928"/>
    </source>
</evidence>
<keyword evidence="2 7" id="KW-0813">Transport</keyword>
<keyword evidence="5 7" id="KW-1133">Transmembrane helix</keyword>
<feature type="domain" description="ABC transmembrane type-1" evidence="9">
    <location>
        <begin position="100"/>
        <end position="312"/>
    </location>
</feature>
<name>A0A852ZRN9_9ACTN</name>
<keyword evidence="10" id="KW-0762">Sugar transport</keyword>
<gene>
    <name evidence="10" type="ORF">FHU37_000467</name>
</gene>
<feature type="region of interest" description="Disordered" evidence="8">
    <location>
        <begin position="1"/>
        <end position="36"/>
    </location>
</feature>
<sequence length="323" mass="35877">MAVLRTAEPGAPRPSRAAGAASGGSPTPARNRAGRRSGSLTGWMFVLPFLVVYALFLVWPTVSGLWMSFFNVSLSGSAGEFVALDNWIELFGDPAVWSSLWHTVQFTIISTPLLVGVGLGMALLTNRAMPARWLWRLAFFGPFVLPVTTVTLIFVWLFQPGFGLADTILGWFGIEGIGWLSDPRFAMWSIVLATLWWTVGFNYLLYLAALQSIPEHLYEAAAIDGASRWRQLWSITIPMLNRTTGLIVVLQLLASLKVFDQIYLMTSGGPNYATRPIIQYIYDAGFTNYRIGYASAISYFFFALIILVSVAQFRFTSRQEGKK</sequence>
<dbReference type="RefSeq" id="WP_179812562.1">
    <property type="nucleotide sequence ID" value="NZ_JACBZD010000001.1"/>
</dbReference>
<accession>A0A852ZRN9</accession>
<feature type="transmembrane region" description="Helical" evidence="7">
    <location>
        <begin position="104"/>
        <end position="125"/>
    </location>
</feature>
<dbReference type="InterPro" id="IPR035906">
    <property type="entry name" value="MetI-like_sf"/>
</dbReference>
<dbReference type="PANTHER" id="PTHR30193">
    <property type="entry name" value="ABC TRANSPORTER PERMEASE PROTEIN"/>
    <property type="match status" value="1"/>
</dbReference>
<dbReference type="InterPro" id="IPR000515">
    <property type="entry name" value="MetI-like"/>
</dbReference>
<evidence type="ECO:0000256" key="2">
    <source>
        <dbReference type="ARBA" id="ARBA00022448"/>
    </source>
</evidence>
<dbReference type="InterPro" id="IPR051393">
    <property type="entry name" value="ABC_transporter_permease"/>
</dbReference>
<feature type="transmembrane region" description="Helical" evidence="7">
    <location>
        <begin position="185"/>
        <end position="208"/>
    </location>
</feature>
<comment type="similarity">
    <text evidence="7">Belongs to the binding-protein-dependent transport system permease family.</text>
</comment>
<dbReference type="Pfam" id="PF00528">
    <property type="entry name" value="BPD_transp_1"/>
    <property type="match status" value="1"/>
</dbReference>
<comment type="caution">
    <text evidence="10">The sequence shown here is derived from an EMBL/GenBank/DDBJ whole genome shotgun (WGS) entry which is preliminary data.</text>
</comment>
<evidence type="ECO:0000256" key="4">
    <source>
        <dbReference type="ARBA" id="ARBA00022692"/>
    </source>
</evidence>
<protein>
    <submittedName>
        <fullName evidence="10">Multiple sugar transport system permease protein</fullName>
    </submittedName>
</protein>
<evidence type="ECO:0000256" key="7">
    <source>
        <dbReference type="RuleBase" id="RU363032"/>
    </source>
</evidence>
<keyword evidence="3" id="KW-1003">Cell membrane</keyword>
<feature type="transmembrane region" description="Helical" evidence="7">
    <location>
        <begin position="137"/>
        <end position="158"/>
    </location>
</feature>
<dbReference type="Proteomes" id="UP000567795">
    <property type="component" value="Unassembled WGS sequence"/>
</dbReference>
<feature type="transmembrane region" description="Helical" evidence="7">
    <location>
        <begin position="40"/>
        <end position="59"/>
    </location>
</feature>